<proteinExistence type="predicted"/>
<dbReference type="EMBL" id="CM055092">
    <property type="protein sequence ID" value="KAJ7570496.1"/>
    <property type="molecule type" value="Genomic_DNA"/>
</dbReference>
<protein>
    <submittedName>
        <fullName evidence="1">Uncharacterized protein</fullName>
    </submittedName>
</protein>
<dbReference type="Proteomes" id="UP001162992">
    <property type="component" value="Chromosome 1"/>
</dbReference>
<keyword evidence="2" id="KW-1185">Reference proteome</keyword>
<reference evidence="2" key="1">
    <citation type="journal article" date="2024" name="Proc. Natl. Acad. Sci. U.S.A.">
        <title>Extraordinary preservation of gene collinearity over three hundred million years revealed in homosporous lycophytes.</title>
        <authorList>
            <person name="Li C."/>
            <person name="Wickell D."/>
            <person name="Kuo L.Y."/>
            <person name="Chen X."/>
            <person name="Nie B."/>
            <person name="Liao X."/>
            <person name="Peng D."/>
            <person name="Ji J."/>
            <person name="Jenkins J."/>
            <person name="Williams M."/>
            <person name="Shu S."/>
            <person name="Plott C."/>
            <person name="Barry K."/>
            <person name="Rajasekar S."/>
            <person name="Grimwood J."/>
            <person name="Han X."/>
            <person name="Sun S."/>
            <person name="Hou Z."/>
            <person name="He W."/>
            <person name="Dai G."/>
            <person name="Sun C."/>
            <person name="Schmutz J."/>
            <person name="Leebens-Mack J.H."/>
            <person name="Li F.W."/>
            <person name="Wang L."/>
        </authorList>
    </citation>
    <scope>NUCLEOTIDE SEQUENCE [LARGE SCALE GENOMIC DNA]</scope>
    <source>
        <strain evidence="2">cv. PW_Plant_1</strain>
    </source>
</reference>
<evidence type="ECO:0000313" key="2">
    <source>
        <dbReference type="Proteomes" id="UP001162992"/>
    </source>
</evidence>
<gene>
    <name evidence="1" type="ORF">O6H91_01G122300</name>
</gene>
<accession>A0ACC2EVK6</accession>
<evidence type="ECO:0000313" key="1">
    <source>
        <dbReference type="EMBL" id="KAJ7570496.1"/>
    </source>
</evidence>
<name>A0ACC2EVK6_DIPCM</name>
<sequence>MDEEVIHKYFGMLGVEGMYMPFDKLGSIYNRLTSWISNCGNQTTLVTKNEHNGPSLDSTVQHNQESPITSDTLSPVPSTNLECISDVQIDISSTKEQIEMLNVPSSDRVELDTGECECLQQSTVECMAETKISTDERFNETINLFLSCLDYSKNEVGLEESEIEELQLEEKHVIVVERPVTEEPQVPLLEELEIPRMELEGFLPDPHLVVDMDESLVEFFSDLYLAIDFSLQEPSPSTMEPKPTMNTRGILKS</sequence>
<comment type="caution">
    <text evidence="1">The sequence shown here is derived from an EMBL/GenBank/DDBJ whole genome shotgun (WGS) entry which is preliminary data.</text>
</comment>
<organism evidence="1 2">
    <name type="scientific">Diphasiastrum complanatum</name>
    <name type="common">Issler's clubmoss</name>
    <name type="synonym">Lycopodium complanatum</name>
    <dbReference type="NCBI Taxonomy" id="34168"/>
    <lineage>
        <taxon>Eukaryota</taxon>
        <taxon>Viridiplantae</taxon>
        <taxon>Streptophyta</taxon>
        <taxon>Embryophyta</taxon>
        <taxon>Tracheophyta</taxon>
        <taxon>Lycopodiopsida</taxon>
        <taxon>Lycopodiales</taxon>
        <taxon>Lycopodiaceae</taxon>
        <taxon>Lycopodioideae</taxon>
        <taxon>Diphasiastrum</taxon>
    </lineage>
</organism>